<dbReference type="InterPro" id="IPR050090">
    <property type="entry name" value="Tyrosine_recombinase_XerCD"/>
</dbReference>
<keyword evidence="8" id="KW-1185">Reference proteome</keyword>
<dbReference type="InterPro" id="IPR002104">
    <property type="entry name" value="Integrase_catalytic"/>
</dbReference>
<protein>
    <submittedName>
        <fullName evidence="7">Site-specific integrase</fullName>
    </submittedName>
</protein>
<dbReference type="OrthoDB" id="3345368at2"/>
<keyword evidence="2 4" id="KW-0238">DNA-binding</keyword>
<sequence>MIADVVPLASTTLGEAAEAFLARRDLDADTIRSYDQTLRRLCRELGDTVPLAQVTAEQAAGVFAAAWDGAAARTWNRHRSALRSFTAWAAGPGRGWVTTDLAGLIERRPEQRDRTRAVDRHIVTALLDRRDVALREKTLRRLLYESAARADEVLALNIEELDLDNKRGRITGKGGTVRWIHWQSGTARLLPRLISGRTSGPLFLADRRPAPARTPAAADLCPHTGRGRLSYERAEYLFKQDTKQHDPRRRGFTLHQLRHSRLTHLAEDGWSAPMLMALSGHENIRSLAIYTNVSTEAVGAALAKQDPGRRHR</sequence>
<name>A0A6H9YZU1_9ACTN</name>
<dbReference type="GO" id="GO:0003677">
    <property type="term" value="F:DNA binding"/>
    <property type="evidence" value="ECO:0007669"/>
    <property type="project" value="UniProtKB-UniRule"/>
</dbReference>
<keyword evidence="3" id="KW-0233">DNA recombination</keyword>
<dbReference type="Pfam" id="PF00589">
    <property type="entry name" value="Phage_integrase"/>
    <property type="match status" value="1"/>
</dbReference>
<dbReference type="InterPro" id="IPR010998">
    <property type="entry name" value="Integrase_recombinase_N"/>
</dbReference>
<dbReference type="InterPro" id="IPR004107">
    <property type="entry name" value="Integrase_SAM-like_N"/>
</dbReference>
<dbReference type="CDD" id="cd00397">
    <property type="entry name" value="DNA_BRE_C"/>
    <property type="match status" value="1"/>
</dbReference>
<keyword evidence="1" id="KW-0229">DNA integration</keyword>
<dbReference type="SUPFAM" id="SSF56349">
    <property type="entry name" value="DNA breaking-rejoining enzymes"/>
    <property type="match status" value="1"/>
</dbReference>
<feature type="domain" description="Core-binding (CB)" evidence="6">
    <location>
        <begin position="11"/>
        <end position="90"/>
    </location>
</feature>
<dbReference type="InterPro" id="IPR011010">
    <property type="entry name" value="DNA_brk_join_enz"/>
</dbReference>
<dbReference type="Pfam" id="PF02899">
    <property type="entry name" value="Phage_int_SAM_1"/>
    <property type="match status" value="1"/>
</dbReference>
<evidence type="ECO:0000256" key="1">
    <source>
        <dbReference type="ARBA" id="ARBA00022908"/>
    </source>
</evidence>
<dbReference type="PROSITE" id="PS51898">
    <property type="entry name" value="TYR_RECOMBINASE"/>
    <property type="match status" value="1"/>
</dbReference>
<accession>A0A6H9YZU1</accession>
<evidence type="ECO:0000256" key="4">
    <source>
        <dbReference type="PROSITE-ProRule" id="PRU01248"/>
    </source>
</evidence>
<dbReference type="PANTHER" id="PTHR30349">
    <property type="entry name" value="PHAGE INTEGRASE-RELATED"/>
    <property type="match status" value="1"/>
</dbReference>
<dbReference type="EMBL" id="WBMT01000004">
    <property type="protein sequence ID" value="KAB2350005.1"/>
    <property type="molecule type" value="Genomic_DNA"/>
</dbReference>
<dbReference type="PROSITE" id="PS51900">
    <property type="entry name" value="CB"/>
    <property type="match status" value="1"/>
</dbReference>
<dbReference type="GO" id="GO:0015074">
    <property type="term" value="P:DNA integration"/>
    <property type="evidence" value="ECO:0007669"/>
    <property type="project" value="UniProtKB-KW"/>
</dbReference>
<dbReference type="Proteomes" id="UP000468735">
    <property type="component" value="Unassembled WGS sequence"/>
</dbReference>
<dbReference type="PANTHER" id="PTHR30349:SF81">
    <property type="entry name" value="TYROSINE RECOMBINASE XERC"/>
    <property type="match status" value="1"/>
</dbReference>
<dbReference type="GO" id="GO:0006310">
    <property type="term" value="P:DNA recombination"/>
    <property type="evidence" value="ECO:0007669"/>
    <property type="project" value="UniProtKB-KW"/>
</dbReference>
<dbReference type="Gene3D" id="1.10.150.130">
    <property type="match status" value="1"/>
</dbReference>
<evidence type="ECO:0000259" key="6">
    <source>
        <dbReference type="PROSITE" id="PS51900"/>
    </source>
</evidence>
<comment type="caution">
    <text evidence="7">The sequence shown here is derived from an EMBL/GenBank/DDBJ whole genome shotgun (WGS) entry which is preliminary data.</text>
</comment>
<evidence type="ECO:0000313" key="8">
    <source>
        <dbReference type="Proteomes" id="UP000468735"/>
    </source>
</evidence>
<evidence type="ECO:0000256" key="2">
    <source>
        <dbReference type="ARBA" id="ARBA00023125"/>
    </source>
</evidence>
<gene>
    <name evidence="7" type="ORF">F8566_09215</name>
</gene>
<dbReference type="Gene3D" id="1.10.443.10">
    <property type="entry name" value="Intergrase catalytic core"/>
    <property type="match status" value="1"/>
</dbReference>
<evidence type="ECO:0000313" key="7">
    <source>
        <dbReference type="EMBL" id="KAB2350005.1"/>
    </source>
</evidence>
<evidence type="ECO:0000256" key="3">
    <source>
        <dbReference type="ARBA" id="ARBA00023172"/>
    </source>
</evidence>
<evidence type="ECO:0000259" key="5">
    <source>
        <dbReference type="PROSITE" id="PS51898"/>
    </source>
</evidence>
<organism evidence="7 8">
    <name type="scientific">Actinomadura rudentiformis</name>
    <dbReference type="NCBI Taxonomy" id="359158"/>
    <lineage>
        <taxon>Bacteria</taxon>
        <taxon>Bacillati</taxon>
        <taxon>Actinomycetota</taxon>
        <taxon>Actinomycetes</taxon>
        <taxon>Streptosporangiales</taxon>
        <taxon>Thermomonosporaceae</taxon>
        <taxon>Actinomadura</taxon>
    </lineage>
</organism>
<feature type="domain" description="Tyr recombinase" evidence="5">
    <location>
        <begin position="113"/>
        <end position="303"/>
    </location>
</feature>
<proteinExistence type="predicted"/>
<reference evidence="7 8" key="1">
    <citation type="submission" date="2019-09" db="EMBL/GenBank/DDBJ databases">
        <title>Actinomadura physcomitrii sp. nov., a novel actinomycete isolated from moss [Physcomitrium sphaericum (Ludw) Fuernr].</title>
        <authorList>
            <person name="Zhuang X."/>
            <person name="Liu C."/>
        </authorList>
    </citation>
    <scope>NUCLEOTIDE SEQUENCE [LARGE SCALE GENOMIC DNA]</scope>
    <source>
        <strain evidence="7 8">HMC1</strain>
    </source>
</reference>
<dbReference type="InterPro" id="IPR044068">
    <property type="entry name" value="CB"/>
</dbReference>
<dbReference type="InterPro" id="IPR013762">
    <property type="entry name" value="Integrase-like_cat_sf"/>
</dbReference>
<dbReference type="AlphaFoldDB" id="A0A6H9YZU1"/>
<dbReference type="RefSeq" id="WP_151559564.1">
    <property type="nucleotide sequence ID" value="NZ_WBMT01000004.1"/>
</dbReference>